<protein>
    <recommendedName>
        <fullName evidence="4">Excreted virulence factor EspC, type VII ESX diderm</fullName>
    </recommendedName>
</protein>
<sequence>MDYTVNPDALRKAGASAKSAGEQAGQVKLGPPAEDIAEAMPGGKSEGASKQVAQSWDKAIKSWSQAAAQHGESLNASADGYQQSDESSAADIDRVGAQTGR</sequence>
<dbReference type="OrthoDB" id="3691662at2"/>
<dbReference type="RefSeq" id="WP_093273424.1">
    <property type="nucleotide sequence ID" value="NZ_FNOK01000043.1"/>
</dbReference>
<dbReference type="AlphaFoldDB" id="A0A1H3PNM8"/>
<feature type="region of interest" description="Disordered" evidence="1">
    <location>
        <begin position="1"/>
        <end position="101"/>
    </location>
</feature>
<reference evidence="3" key="1">
    <citation type="submission" date="2016-10" db="EMBL/GenBank/DDBJ databases">
        <authorList>
            <person name="Varghese N."/>
            <person name="Submissions S."/>
        </authorList>
    </citation>
    <scope>NUCLEOTIDE SEQUENCE [LARGE SCALE GENOMIC DNA]</scope>
    <source>
        <strain evidence="3">CGMCC 4.3530</strain>
    </source>
</reference>
<proteinExistence type="predicted"/>
<name>A0A1H3PNM8_9PSEU</name>
<evidence type="ECO:0000256" key="1">
    <source>
        <dbReference type="SAM" id="MobiDB-lite"/>
    </source>
</evidence>
<dbReference type="EMBL" id="FNOK01000043">
    <property type="protein sequence ID" value="SDZ02638.1"/>
    <property type="molecule type" value="Genomic_DNA"/>
</dbReference>
<dbReference type="STRING" id="418495.SAMN05216215_104314"/>
<evidence type="ECO:0008006" key="4">
    <source>
        <dbReference type="Google" id="ProtNLM"/>
    </source>
</evidence>
<keyword evidence="3" id="KW-1185">Reference proteome</keyword>
<accession>A0A1H3PNM8</accession>
<feature type="compositionally biased region" description="Polar residues" evidence="1">
    <location>
        <begin position="62"/>
        <end position="87"/>
    </location>
</feature>
<gene>
    <name evidence="2" type="ORF">SAMN05216215_104314</name>
</gene>
<evidence type="ECO:0000313" key="3">
    <source>
        <dbReference type="Proteomes" id="UP000199529"/>
    </source>
</evidence>
<organism evidence="2 3">
    <name type="scientific">Saccharopolyspora shandongensis</name>
    <dbReference type="NCBI Taxonomy" id="418495"/>
    <lineage>
        <taxon>Bacteria</taxon>
        <taxon>Bacillati</taxon>
        <taxon>Actinomycetota</taxon>
        <taxon>Actinomycetes</taxon>
        <taxon>Pseudonocardiales</taxon>
        <taxon>Pseudonocardiaceae</taxon>
        <taxon>Saccharopolyspora</taxon>
    </lineage>
</organism>
<dbReference type="Proteomes" id="UP000199529">
    <property type="component" value="Unassembled WGS sequence"/>
</dbReference>
<evidence type="ECO:0000313" key="2">
    <source>
        <dbReference type="EMBL" id="SDZ02638.1"/>
    </source>
</evidence>